<dbReference type="EMBL" id="JAMZDX010000002">
    <property type="protein sequence ID" value="MCP2309312.1"/>
    <property type="molecule type" value="Genomic_DNA"/>
</dbReference>
<protein>
    <submittedName>
        <fullName evidence="1">Uncharacterized protein</fullName>
    </submittedName>
</protein>
<evidence type="ECO:0000313" key="1">
    <source>
        <dbReference type="EMBL" id="MCP2309312.1"/>
    </source>
</evidence>
<sequence>MPYRLQITADQQHAWDQLLQAASEQLTLALARVIDDPYGTTEPYDSDDQDDVMRQLVLSDLVTALLVVDATKTVRIMQIIYLG</sequence>
<accession>A0ABT1IW07</accession>
<organism evidence="1 2">
    <name type="scientific">Kitasatospora paracochleata</name>
    <dbReference type="NCBI Taxonomy" id="58354"/>
    <lineage>
        <taxon>Bacteria</taxon>
        <taxon>Bacillati</taxon>
        <taxon>Actinomycetota</taxon>
        <taxon>Actinomycetes</taxon>
        <taxon>Kitasatosporales</taxon>
        <taxon>Streptomycetaceae</taxon>
        <taxon>Kitasatospora</taxon>
    </lineage>
</organism>
<comment type="caution">
    <text evidence="1">The sequence shown here is derived from an EMBL/GenBank/DDBJ whole genome shotgun (WGS) entry which is preliminary data.</text>
</comment>
<dbReference type="RefSeq" id="WP_253796325.1">
    <property type="nucleotide sequence ID" value="NZ_BAAAUB010000042.1"/>
</dbReference>
<gene>
    <name evidence="1" type="ORF">FHR36_002436</name>
</gene>
<evidence type="ECO:0000313" key="2">
    <source>
        <dbReference type="Proteomes" id="UP001206483"/>
    </source>
</evidence>
<name>A0ABT1IW07_9ACTN</name>
<reference evidence="1 2" key="1">
    <citation type="submission" date="2022-06" db="EMBL/GenBank/DDBJ databases">
        <title>Sequencing the genomes of 1000 actinobacteria strains.</title>
        <authorList>
            <person name="Klenk H.-P."/>
        </authorList>
    </citation>
    <scope>NUCLEOTIDE SEQUENCE [LARGE SCALE GENOMIC DNA]</scope>
    <source>
        <strain evidence="1 2">DSM 41656</strain>
    </source>
</reference>
<keyword evidence="2" id="KW-1185">Reference proteome</keyword>
<proteinExistence type="predicted"/>
<dbReference type="Proteomes" id="UP001206483">
    <property type="component" value="Unassembled WGS sequence"/>
</dbReference>